<dbReference type="InterPro" id="IPR006750">
    <property type="entry name" value="YdcZ"/>
</dbReference>
<feature type="transmembrane region" description="Helical" evidence="1">
    <location>
        <begin position="39"/>
        <end position="62"/>
    </location>
</feature>
<organism evidence="2">
    <name type="scientific">bioreactor metagenome</name>
    <dbReference type="NCBI Taxonomy" id="1076179"/>
    <lineage>
        <taxon>unclassified sequences</taxon>
        <taxon>metagenomes</taxon>
        <taxon>ecological metagenomes</taxon>
    </lineage>
</organism>
<evidence type="ECO:0000256" key="1">
    <source>
        <dbReference type="SAM" id="Phobius"/>
    </source>
</evidence>
<keyword evidence="1" id="KW-0472">Membrane</keyword>
<reference evidence="2" key="1">
    <citation type="submission" date="2019-08" db="EMBL/GenBank/DDBJ databases">
        <authorList>
            <person name="Kucharzyk K."/>
            <person name="Murdoch R.W."/>
            <person name="Higgins S."/>
            <person name="Loffler F."/>
        </authorList>
    </citation>
    <scope>NUCLEOTIDE SEQUENCE</scope>
</reference>
<dbReference type="Pfam" id="PF04657">
    <property type="entry name" value="DMT_YdcZ"/>
    <property type="match status" value="1"/>
</dbReference>
<evidence type="ECO:0008006" key="3">
    <source>
        <dbReference type="Google" id="ProtNLM"/>
    </source>
</evidence>
<feature type="transmembrane region" description="Helical" evidence="1">
    <location>
        <begin position="9"/>
        <end position="27"/>
    </location>
</feature>
<dbReference type="PANTHER" id="PTHR34821:SF2">
    <property type="entry name" value="INNER MEMBRANE PROTEIN YDCZ"/>
    <property type="match status" value="1"/>
</dbReference>
<feature type="transmembrane region" description="Helical" evidence="1">
    <location>
        <begin position="131"/>
        <end position="148"/>
    </location>
</feature>
<keyword evidence="1" id="KW-0812">Transmembrane</keyword>
<dbReference type="EMBL" id="VSSQ01001427">
    <property type="protein sequence ID" value="MPM08224.1"/>
    <property type="molecule type" value="Genomic_DNA"/>
</dbReference>
<name>A0A644X238_9ZZZZ</name>
<feature type="transmembrane region" description="Helical" evidence="1">
    <location>
        <begin position="74"/>
        <end position="93"/>
    </location>
</feature>
<keyword evidence="1" id="KW-1133">Transmembrane helix</keyword>
<gene>
    <name evidence="2" type="ORF">SDC9_54536</name>
</gene>
<protein>
    <recommendedName>
        <fullName evidence="3">DMT family transporter</fullName>
    </recommendedName>
</protein>
<comment type="caution">
    <text evidence="2">The sequence shown here is derived from an EMBL/GenBank/DDBJ whole genome shotgun (WGS) entry which is preliminary data.</text>
</comment>
<sequence length="149" mass="15817">MQESGKETVVLYQAILGAILAGIFTALESSVNSQLGKQLTPSIATLHSLVTGAVLMAAISILRGSYTRYIRVLHVNPIWLIGGLFGAMIIYLSSKSIPVLGVSKTLTLILAAQIITGVVIDTLVNHIGIDIYKIFGVAFLLLGANLVVR</sequence>
<accession>A0A644X238</accession>
<dbReference type="PANTHER" id="PTHR34821">
    <property type="entry name" value="INNER MEMBRANE PROTEIN YDCZ"/>
    <property type="match status" value="1"/>
</dbReference>
<dbReference type="AlphaFoldDB" id="A0A644X238"/>
<dbReference type="GO" id="GO:0005886">
    <property type="term" value="C:plasma membrane"/>
    <property type="evidence" value="ECO:0007669"/>
    <property type="project" value="TreeGrafter"/>
</dbReference>
<evidence type="ECO:0000313" key="2">
    <source>
        <dbReference type="EMBL" id="MPM08224.1"/>
    </source>
</evidence>
<proteinExistence type="predicted"/>